<reference evidence="6" key="1">
    <citation type="submission" date="2021-09" db="EMBL/GenBank/DDBJ databases">
        <authorList>
            <consortium name="Pathogen Informatics"/>
        </authorList>
    </citation>
    <scope>NUCLEOTIDE SEQUENCE</scope>
</reference>
<dbReference type="PROSITE" id="PS01033">
    <property type="entry name" value="GLOBIN"/>
    <property type="match status" value="1"/>
</dbReference>
<dbReference type="InterPro" id="IPR012292">
    <property type="entry name" value="Globin/Proto"/>
</dbReference>
<dbReference type="PANTHER" id="PTHR46458:SF6">
    <property type="entry name" value="GLOBIN FAMILY PROFILE DOMAIN-CONTAINING PROTEIN"/>
    <property type="match status" value="1"/>
</dbReference>
<sequence length="302" mass="35468">MDDKRDILSTEINAISSMLNDRIGISKYQRCNAINQQNPDLPGPSIERKMRFFSTNKAKKMEQNERRLKFISAYGSLTIRSFETGELSDVEVTMKPFKDRSRSMSPLKQMKTYSFRSMPSEEGIISEIQQELIRQSWHTITTKLESSTKQEFGFYVYQRVFKQYPSMKRVFHVEEYDSLDSVPENHSVFRQTRLFTNLISLTVRHLDELETEIAPAFFRYGQRHYTLAREYFNEESLRLFCSQVVCTVADHSGADINPACIEAWIELMRYIGCKLLDGFNYMRLTTTKKLCINTSDHFFYVL</sequence>
<evidence type="ECO:0000256" key="3">
    <source>
        <dbReference type="ARBA" id="ARBA00023004"/>
    </source>
</evidence>
<dbReference type="CDD" id="cd01040">
    <property type="entry name" value="Mb-like"/>
    <property type="match status" value="1"/>
</dbReference>
<keyword evidence="4" id="KW-0813">Transport</keyword>
<dbReference type="Proteomes" id="UP000746747">
    <property type="component" value="Unassembled WGS sequence"/>
</dbReference>
<dbReference type="OrthoDB" id="5797731at2759"/>
<evidence type="ECO:0000256" key="2">
    <source>
        <dbReference type="ARBA" id="ARBA00022723"/>
    </source>
</evidence>
<dbReference type="InterPro" id="IPR009050">
    <property type="entry name" value="Globin-like_sf"/>
</dbReference>
<dbReference type="InterPro" id="IPR050532">
    <property type="entry name" value="Globin-like_OT"/>
</dbReference>
<dbReference type="Gene3D" id="1.10.490.10">
    <property type="entry name" value="Globins"/>
    <property type="match status" value="1"/>
</dbReference>
<comment type="similarity">
    <text evidence="4">Belongs to the globin family.</text>
</comment>
<evidence type="ECO:0000259" key="5">
    <source>
        <dbReference type="PROSITE" id="PS01033"/>
    </source>
</evidence>
<dbReference type="GO" id="GO:0020037">
    <property type="term" value="F:heme binding"/>
    <property type="evidence" value="ECO:0007669"/>
    <property type="project" value="InterPro"/>
</dbReference>
<name>A0A8J2M2J7_9BILA</name>
<accession>A0A8J2M2J7</accession>
<evidence type="ECO:0000256" key="4">
    <source>
        <dbReference type="RuleBase" id="RU000356"/>
    </source>
</evidence>
<dbReference type="GO" id="GO:0005344">
    <property type="term" value="F:oxygen carrier activity"/>
    <property type="evidence" value="ECO:0007669"/>
    <property type="project" value="UniProtKB-KW"/>
</dbReference>
<evidence type="ECO:0000313" key="6">
    <source>
        <dbReference type="EMBL" id="CAG9533959.1"/>
    </source>
</evidence>
<organism evidence="6 7">
    <name type="scientific">Cercopithifilaria johnstoni</name>
    <dbReference type="NCBI Taxonomy" id="2874296"/>
    <lineage>
        <taxon>Eukaryota</taxon>
        <taxon>Metazoa</taxon>
        <taxon>Ecdysozoa</taxon>
        <taxon>Nematoda</taxon>
        <taxon>Chromadorea</taxon>
        <taxon>Rhabditida</taxon>
        <taxon>Spirurina</taxon>
        <taxon>Spiruromorpha</taxon>
        <taxon>Filarioidea</taxon>
        <taxon>Onchocercidae</taxon>
        <taxon>Cercopithifilaria</taxon>
    </lineage>
</organism>
<dbReference type="InterPro" id="IPR000971">
    <property type="entry name" value="Globin"/>
</dbReference>
<keyword evidence="3" id="KW-0408">Iron</keyword>
<keyword evidence="4" id="KW-0561">Oxygen transport</keyword>
<comment type="caution">
    <text evidence="6">The sequence shown here is derived from an EMBL/GenBank/DDBJ whole genome shotgun (WGS) entry which is preliminary data.</text>
</comment>
<dbReference type="EMBL" id="CAKAEH010001278">
    <property type="protein sequence ID" value="CAG9533959.1"/>
    <property type="molecule type" value="Genomic_DNA"/>
</dbReference>
<proteinExistence type="inferred from homology"/>
<protein>
    <recommendedName>
        <fullName evidence="5">Globin domain-containing protein</fullName>
    </recommendedName>
</protein>
<gene>
    <name evidence="6" type="ORF">CJOHNSTONI_LOCUS4144</name>
</gene>
<evidence type="ECO:0000313" key="7">
    <source>
        <dbReference type="Proteomes" id="UP000746747"/>
    </source>
</evidence>
<dbReference type="AlphaFoldDB" id="A0A8J2M2J7"/>
<dbReference type="InterPro" id="IPR044399">
    <property type="entry name" value="Mb-like_M"/>
</dbReference>
<dbReference type="Pfam" id="PF00042">
    <property type="entry name" value="Globin"/>
    <property type="match status" value="1"/>
</dbReference>
<dbReference type="GO" id="GO:0019825">
    <property type="term" value="F:oxygen binding"/>
    <property type="evidence" value="ECO:0007669"/>
    <property type="project" value="InterPro"/>
</dbReference>
<evidence type="ECO:0000256" key="1">
    <source>
        <dbReference type="ARBA" id="ARBA00022617"/>
    </source>
</evidence>
<dbReference type="PANTHER" id="PTHR46458">
    <property type="entry name" value="BLR2807 PROTEIN"/>
    <property type="match status" value="1"/>
</dbReference>
<keyword evidence="1 4" id="KW-0349">Heme</keyword>
<keyword evidence="2" id="KW-0479">Metal-binding</keyword>
<dbReference type="SUPFAM" id="SSF46458">
    <property type="entry name" value="Globin-like"/>
    <property type="match status" value="1"/>
</dbReference>
<feature type="domain" description="Globin" evidence="5">
    <location>
        <begin position="124"/>
        <end position="280"/>
    </location>
</feature>
<dbReference type="GO" id="GO:0046872">
    <property type="term" value="F:metal ion binding"/>
    <property type="evidence" value="ECO:0007669"/>
    <property type="project" value="UniProtKB-KW"/>
</dbReference>
<keyword evidence="7" id="KW-1185">Reference proteome</keyword>